<feature type="transmembrane region" description="Helical" evidence="1">
    <location>
        <begin position="223"/>
        <end position="245"/>
    </location>
</feature>
<keyword evidence="1" id="KW-1133">Transmembrane helix</keyword>
<name>A0A934P8T9_9STRE</name>
<proteinExistence type="predicted"/>
<feature type="transmembrane region" description="Helical" evidence="1">
    <location>
        <begin position="167"/>
        <end position="187"/>
    </location>
</feature>
<dbReference type="Pfam" id="PF12730">
    <property type="entry name" value="ABC2_membrane_4"/>
    <property type="match status" value="1"/>
</dbReference>
<protein>
    <submittedName>
        <fullName evidence="2">ABC transporter permease</fullName>
    </submittedName>
</protein>
<keyword evidence="1" id="KW-0812">Transmembrane</keyword>
<dbReference type="RefSeq" id="WP_199567054.1">
    <property type="nucleotide sequence ID" value="NZ_JAENBP010000001.1"/>
</dbReference>
<gene>
    <name evidence="2" type="ORF">JHK64_00575</name>
</gene>
<evidence type="ECO:0000256" key="1">
    <source>
        <dbReference type="SAM" id="Phobius"/>
    </source>
</evidence>
<dbReference type="Proteomes" id="UP000644875">
    <property type="component" value="Unassembled WGS sequence"/>
</dbReference>
<dbReference type="PANTHER" id="PTHR37305">
    <property type="entry name" value="INTEGRAL MEMBRANE PROTEIN-RELATED"/>
    <property type="match status" value="1"/>
</dbReference>
<dbReference type="AlphaFoldDB" id="A0A934P8T9"/>
<dbReference type="PANTHER" id="PTHR37305:SF1">
    <property type="entry name" value="MEMBRANE PROTEIN"/>
    <property type="match status" value="1"/>
</dbReference>
<feature type="transmembrane region" description="Helical" evidence="1">
    <location>
        <begin position="140"/>
        <end position="160"/>
    </location>
</feature>
<feature type="transmembrane region" description="Helical" evidence="1">
    <location>
        <begin position="99"/>
        <end position="128"/>
    </location>
</feature>
<reference evidence="2 3" key="1">
    <citation type="journal article" date="2021" name="Int. J. Syst. Evol. Microbiol.">
        <title>Streptococcus vicugnae sp. nov., isolated from faeces of alpacas (Vicugna pacos) and cattle (Bos taurus), Streptococcus zalophi sp. nov., and Streptococcus pacificus sp. nov., isolated from respiratory tract of California sea lions (Zalophus californianus).</title>
        <authorList>
            <person name="Volokhov D.V."/>
            <person name="Zagorodnyaya T.A."/>
            <person name="Shen Z."/>
            <person name="Blom J."/>
            <person name="Furtak V.A."/>
            <person name="Eisenberg T."/>
            <person name="Fan P."/>
            <person name="Jeong K.C."/>
            <person name="Gao Y."/>
            <person name="Zhang S."/>
            <person name="Amselle M."/>
        </authorList>
    </citation>
    <scope>NUCLEOTIDE SEQUENCE [LARGE SCALE GENOMIC DNA]</scope>
    <source>
        <strain evidence="3">CSL7508-lung</strain>
    </source>
</reference>
<keyword evidence="1" id="KW-0472">Membrane</keyword>
<sequence>MTKLIKIELFKLFSGKKVFFFFGAWIFLISSLIVFLRIVASESSFGSVFKISSDTFSIFATIVGVIIVLVSFHQEMQQKTMKSLLASPVKRLEILFSKLFVSVFISFLILIVLSLTTFLITTVLFGFFTEGAYSSSAENMLDFVAGLIQILTAFMTTIFYSTTILCLFLIANSLSIALIGAIVLRSLGELVSRSLLNHNNLILSYSPLGILNILNPMTTNQTIMGYTGQLLLTIIYSIAICYLCYKLFENKEF</sequence>
<keyword evidence="3" id="KW-1185">Reference proteome</keyword>
<dbReference type="EMBL" id="JAENBP010000001">
    <property type="protein sequence ID" value="MBJ8349123.1"/>
    <property type="molecule type" value="Genomic_DNA"/>
</dbReference>
<evidence type="ECO:0000313" key="2">
    <source>
        <dbReference type="EMBL" id="MBJ8349123.1"/>
    </source>
</evidence>
<organism evidence="2 3">
    <name type="scientific">Streptococcus zalophi</name>
    <dbReference type="NCBI Taxonomy" id="640031"/>
    <lineage>
        <taxon>Bacteria</taxon>
        <taxon>Bacillati</taxon>
        <taxon>Bacillota</taxon>
        <taxon>Bacilli</taxon>
        <taxon>Lactobacillales</taxon>
        <taxon>Streptococcaceae</taxon>
        <taxon>Streptococcus</taxon>
    </lineage>
</organism>
<evidence type="ECO:0000313" key="3">
    <source>
        <dbReference type="Proteomes" id="UP000644875"/>
    </source>
</evidence>
<accession>A0A934P8T9</accession>
<feature type="transmembrane region" description="Helical" evidence="1">
    <location>
        <begin position="20"/>
        <end position="40"/>
    </location>
</feature>
<comment type="caution">
    <text evidence="2">The sequence shown here is derived from an EMBL/GenBank/DDBJ whole genome shotgun (WGS) entry which is preliminary data.</text>
</comment>
<feature type="transmembrane region" description="Helical" evidence="1">
    <location>
        <begin position="55"/>
        <end position="72"/>
    </location>
</feature>